<dbReference type="InterPro" id="IPR051403">
    <property type="entry name" value="NosZ/Cyto_c_oxidase_sub2"/>
</dbReference>
<evidence type="ECO:0000256" key="3">
    <source>
        <dbReference type="ARBA" id="ARBA00023008"/>
    </source>
</evidence>
<evidence type="ECO:0000256" key="1">
    <source>
        <dbReference type="ARBA" id="ARBA00004418"/>
    </source>
</evidence>
<dbReference type="InterPro" id="IPR028096">
    <property type="entry name" value="EfeO_Cupredoxin"/>
</dbReference>
<feature type="domain" description="Cytochrome oxidase subunit II copper A binding" evidence="4">
    <location>
        <begin position="25"/>
        <end position="117"/>
    </location>
</feature>
<gene>
    <name evidence="5" type="ORF">GCM10009107_22400</name>
</gene>
<comment type="caution">
    <text evidence="5">The sequence shown here is derived from an EMBL/GenBank/DDBJ whole genome shotgun (WGS) entry which is preliminary data.</text>
</comment>
<comment type="subcellular location">
    <subcellularLocation>
        <location evidence="1">Periplasm</location>
    </subcellularLocation>
</comment>
<dbReference type="Proteomes" id="UP001500279">
    <property type="component" value="Unassembled WGS sequence"/>
</dbReference>
<sequence length="117" mass="12556">MSGVDRRFVLLGGAVLLAGVAGAQSGPRAIRIVARRFQYEPAEIPLKAGEAVLLELQALDFTHGFNVPALNLRADLVPGQIVKLEIRPTAPGKIDFLCDNFCGDGHEEMNGRFIVSA</sequence>
<name>A0ABN1JZR1_9BURK</name>
<dbReference type="PANTHER" id="PTHR42838">
    <property type="entry name" value="CYTOCHROME C OXIDASE SUBUNIT II"/>
    <property type="match status" value="1"/>
</dbReference>
<accession>A0ABN1JZR1</accession>
<dbReference type="InterPro" id="IPR008972">
    <property type="entry name" value="Cupredoxin"/>
</dbReference>
<dbReference type="EMBL" id="BAAAEW010000011">
    <property type="protein sequence ID" value="GAA0750550.1"/>
    <property type="molecule type" value="Genomic_DNA"/>
</dbReference>
<dbReference type="Gene3D" id="2.60.40.420">
    <property type="entry name" value="Cupredoxins - blue copper proteins"/>
    <property type="match status" value="1"/>
</dbReference>
<proteinExistence type="predicted"/>
<protein>
    <recommendedName>
        <fullName evidence="4">Cytochrome oxidase subunit II copper A binding domain-containing protein</fullName>
    </recommendedName>
</protein>
<organism evidence="5 6">
    <name type="scientific">Ideonella azotifigens</name>
    <dbReference type="NCBI Taxonomy" id="513160"/>
    <lineage>
        <taxon>Bacteria</taxon>
        <taxon>Pseudomonadati</taxon>
        <taxon>Pseudomonadota</taxon>
        <taxon>Betaproteobacteria</taxon>
        <taxon>Burkholderiales</taxon>
        <taxon>Sphaerotilaceae</taxon>
        <taxon>Ideonella</taxon>
    </lineage>
</organism>
<dbReference type="PROSITE" id="PS50857">
    <property type="entry name" value="COX2_CUA"/>
    <property type="match status" value="1"/>
</dbReference>
<evidence type="ECO:0000256" key="2">
    <source>
        <dbReference type="ARBA" id="ARBA00022723"/>
    </source>
</evidence>
<dbReference type="SUPFAM" id="SSF49503">
    <property type="entry name" value="Cupredoxins"/>
    <property type="match status" value="1"/>
</dbReference>
<evidence type="ECO:0000313" key="6">
    <source>
        <dbReference type="Proteomes" id="UP001500279"/>
    </source>
</evidence>
<dbReference type="RefSeq" id="WP_141290093.1">
    <property type="nucleotide sequence ID" value="NZ_BAAAEW010000011.1"/>
</dbReference>
<dbReference type="Pfam" id="PF13473">
    <property type="entry name" value="Cupredoxin_1"/>
    <property type="match status" value="1"/>
</dbReference>
<keyword evidence="2" id="KW-0479">Metal-binding</keyword>
<evidence type="ECO:0000259" key="4">
    <source>
        <dbReference type="PROSITE" id="PS50857"/>
    </source>
</evidence>
<dbReference type="InterPro" id="IPR002429">
    <property type="entry name" value="CcO_II-like_C"/>
</dbReference>
<evidence type="ECO:0000313" key="5">
    <source>
        <dbReference type="EMBL" id="GAA0750550.1"/>
    </source>
</evidence>
<dbReference type="PANTHER" id="PTHR42838:SF2">
    <property type="entry name" value="NITROUS-OXIDE REDUCTASE"/>
    <property type="match status" value="1"/>
</dbReference>
<reference evidence="5 6" key="1">
    <citation type="journal article" date="2019" name="Int. J. Syst. Evol. Microbiol.">
        <title>The Global Catalogue of Microorganisms (GCM) 10K type strain sequencing project: providing services to taxonomists for standard genome sequencing and annotation.</title>
        <authorList>
            <consortium name="The Broad Institute Genomics Platform"/>
            <consortium name="The Broad Institute Genome Sequencing Center for Infectious Disease"/>
            <person name="Wu L."/>
            <person name="Ma J."/>
        </authorList>
    </citation>
    <scope>NUCLEOTIDE SEQUENCE [LARGE SCALE GENOMIC DNA]</scope>
    <source>
        <strain evidence="5 6">JCM 15503</strain>
    </source>
</reference>
<keyword evidence="6" id="KW-1185">Reference proteome</keyword>
<keyword evidence="3" id="KW-0186">Copper</keyword>